<keyword evidence="1" id="KW-0812">Transmembrane</keyword>
<organism evidence="2">
    <name type="scientific">viral metagenome</name>
    <dbReference type="NCBI Taxonomy" id="1070528"/>
    <lineage>
        <taxon>unclassified sequences</taxon>
        <taxon>metagenomes</taxon>
        <taxon>organismal metagenomes</taxon>
    </lineage>
</organism>
<name>A0A6C0HYB1_9ZZZZ</name>
<keyword evidence="1" id="KW-1133">Transmembrane helix</keyword>
<proteinExistence type="predicted"/>
<keyword evidence="1" id="KW-0472">Membrane</keyword>
<reference evidence="2" key="1">
    <citation type="journal article" date="2020" name="Nature">
        <title>Giant virus diversity and host interactions through global metagenomics.</title>
        <authorList>
            <person name="Schulz F."/>
            <person name="Roux S."/>
            <person name="Paez-Espino D."/>
            <person name="Jungbluth S."/>
            <person name="Walsh D.A."/>
            <person name="Denef V.J."/>
            <person name="McMahon K.D."/>
            <person name="Konstantinidis K.T."/>
            <person name="Eloe-Fadrosh E.A."/>
            <person name="Kyrpides N.C."/>
            <person name="Woyke T."/>
        </authorList>
    </citation>
    <scope>NUCLEOTIDE SEQUENCE</scope>
    <source>
        <strain evidence="2">GVMAG-M-3300023184-178</strain>
    </source>
</reference>
<evidence type="ECO:0000313" key="2">
    <source>
        <dbReference type="EMBL" id="QHT85105.1"/>
    </source>
</evidence>
<feature type="transmembrane region" description="Helical" evidence="1">
    <location>
        <begin position="7"/>
        <end position="26"/>
    </location>
</feature>
<evidence type="ECO:0000256" key="1">
    <source>
        <dbReference type="SAM" id="Phobius"/>
    </source>
</evidence>
<protein>
    <submittedName>
        <fullName evidence="2">Uncharacterized protein</fullName>
    </submittedName>
</protein>
<sequence>MKGGSRGFMIGFGVLAMIAIILVIALSSNKTTLSLD</sequence>
<dbReference type="AlphaFoldDB" id="A0A6C0HYB1"/>
<accession>A0A6C0HYB1</accession>
<dbReference type="EMBL" id="MN740032">
    <property type="protein sequence ID" value="QHT85105.1"/>
    <property type="molecule type" value="Genomic_DNA"/>
</dbReference>